<keyword evidence="5" id="KW-1185">Reference proteome</keyword>
<dbReference type="AlphaFoldDB" id="A0A3P9AAF4"/>
<evidence type="ECO:0000313" key="4">
    <source>
        <dbReference type="Ensembl" id="ENSELUP00000037695.3"/>
    </source>
</evidence>
<protein>
    <recommendedName>
        <fullName evidence="3">HTH CENPB-type domain-containing protein</fullName>
    </recommendedName>
</protein>
<dbReference type="InterPro" id="IPR009057">
    <property type="entry name" value="Homeodomain-like_sf"/>
</dbReference>
<feature type="region of interest" description="Disordered" evidence="2">
    <location>
        <begin position="1"/>
        <end position="25"/>
    </location>
</feature>
<name>A0A3P9AAF4_ESOLU</name>
<dbReference type="GO" id="GO:0003677">
    <property type="term" value="F:DNA binding"/>
    <property type="evidence" value="ECO:0007669"/>
    <property type="project" value="UniProtKB-KW"/>
</dbReference>
<dbReference type="SMART" id="SM00674">
    <property type="entry name" value="CENPB"/>
    <property type="match status" value="1"/>
</dbReference>
<keyword evidence="1" id="KW-0238">DNA-binding</keyword>
<accession>A0A3P9AAF4</accession>
<reference evidence="4" key="4">
    <citation type="submission" date="2025-09" db="UniProtKB">
        <authorList>
            <consortium name="Ensembl"/>
        </authorList>
    </citation>
    <scope>IDENTIFICATION</scope>
</reference>
<dbReference type="InParanoid" id="A0A3P9AAF4"/>
<dbReference type="SUPFAM" id="SSF46689">
    <property type="entry name" value="Homeodomain-like"/>
    <property type="match status" value="1"/>
</dbReference>
<dbReference type="PANTHER" id="PTHR19303:SF74">
    <property type="entry name" value="POGO TRANSPOSABLE ELEMENT WITH KRAB DOMAIN"/>
    <property type="match status" value="1"/>
</dbReference>
<organism evidence="4 5">
    <name type="scientific">Esox lucius</name>
    <name type="common">Northern pike</name>
    <dbReference type="NCBI Taxonomy" id="8010"/>
    <lineage>
        <taxon>Eukaryota</taxon>
        <taxon>Metazoa</taxon>
        <taxon>Chordata</taxon>
        <taxon>Craniata</taxon>
        <taxon>Vertebrata</taxon>
        <taxon>Euteleostomi</taxon>
        <taxon>Actinopterygii</taxon>
        <taxon>Neopterygii</taxon>
        <taxon>Teleostei</taxon>
        <taxon>Protacanthopterygii</taxon>
        <taxon>Esociformes</taxon>
        <taxon>Esocidae</taxon>
        <taxon>Esox</taxon>
    </lineage>
</organism>
<dbReference type="STRING" id="8010.ENSELUP00000037695"/>
<evidence type="ECO:0000256" key="1">
    <source>
        <dbReference type="ARBA" id="ARBA00023125"/>
    </source>
</evidence>
<dbReference type="InterPro" id="IPR006600">
    <property type="entry name" value="HTH_CenpB_DNA-bd_dom"/>
</dbReference>
<dbReference type="PROSITE" id="PS51253">
    <property type="entry name" value="HTH_CENPB"/>
    <property type="match status" value="1"/>
</dbReference>
<feature type="domain" description="HTH CENPB-type" evidence="3">
    <location>
        <begin position="79"/>
        <end position="150"/>
    </location>
</feature>
<sequence length="448" mass="50652">MNRRHLRPRPIASSKQKMEKEKIRKTRRPFTAGFKFSVIKIAKSKGNRAAGREFGVDESIIRRWRANEELLQALPRNKKANRGKKCQHPAIEQDLVKWIRSLRVSGRDVTTMQIRMKALDLAKSREVNSFLASPNWCFRFMQRHKLSIPLMTTVGQKQPEDWEEKMVSFRGNVAKLVDNKSLSRSKVGNMDEVPLTFDASSYRATTESGDTSVKVPVTTGNENNRFTVVLSCLGDGTKLPPMVIFRRVTMPREKLPKGIVVQCNKKGWMTEELMLEWANRVWRGRPGACFSPRGALILDSMSAHTAPGVKDHFSKTLKTDLVIIPSGLTCKLQPLEGGVNHLFRTQIRTEWEKCMQEGIHSFTTSGKMCTATFADVCQWVLTAWGKVTRETIVNSFRKTVFSANIEVNESEDDVDSDDSGCDPEAPAMSLFHSESVESDFDGFSESDL</sequence>
<dbReference type="Bgee" id="ENSELUG00000017413">
    <property type="expression patterns" value="Expressed in ovary and 14 other cell types or tissues"/>
</dbReference>
<evidence type="ECO:0000313" key="5">
    <source>
        <dbReference type="Proteomes" id="UP000265140"/>
    </source>
</evidence>
<dbReference type="PANTHER" id="PTHR19303">
    <property type="entry name" value="TRANSPOSON"/>
    <property type="match status" value="1"/>
</dbReference>
<reference evidence="4" key="2">
    <citation type="submission" date="2020-02" db="EMBL/GenBank/DDBJ databases">
        <title>Esox lucius (northern pike) genome, fEsoLuc1, primary haplotype.</title>
        <authorList>
            <person name="Myers G."/>
            <person name="Karagic N."/>
            <person name="Meyer A."/>
            <person name="Pippel M."/>
            <person name="Reichard M."/>
            <person name="Winkler S."/>
            <person name="Tracey A."/>
            <person name="Sims Y."/>
            <person name="Howe K."/>
            <person name="Rhie A."/>
            <person name="Formenti G."/>
            <person name="Durbin R."/>
            <person name="Fedrigo O."/>
            <person name="Jarvis E.D."/>
        </authorList>
    </citation>
    <scope>NUCLEOTIDE SEQUENCE [LARGE SCALE GENOMIC DNA]</scope>
</reference>
<dbReference type="OMA" id="TECYGKR"/>
<evidence type="ECO:0000256" key="2">
    <source>
        <dbReference type="SAM" id="MobiDB-lite"/>
    </source>
</evidence>
<dbReference type="Pfam" id="PF03184">
    <property type="entry name" value="DDE_1"/>
    <property type="match status" value="1"/>
</dbReference>
<dbReference type="Gene3D" id="1.10.10.60">
    <property type="entry name" value="Homeodomain-like"/>
    <property type="match status" value="1"/>
</dbReference>
<proteinExistence type="predicted"/>
<dbReference type="InterPro" id="IPR050863">
    <property type="entry name" value="CenT-Element_Derived"/>
</dbReference>
<dbReference type="InterPro" id="IPR018586">
    <property type="entry name" value="Brinker_DNA-bd"/>
</dbReference>
<reference evidence="5" key="1">
    <citation type="journal article" date="2014" name="PLoS ONE">
        <title>The genome and linkage map of the northern pike (Esox lucius): conserved synteny revealed between the salmonid sister group and the Neoteleostei.</title>
        <authorList>
            <person name="Rondeau E.B."/>
            <person name="Minkley D.R."/>
            <person name="Leong J.S."/>
            <person name="Messmer A.M."/>
            <person name="Jantzen J.R."/>
            <person name="von Schalburg K.R."/>
            <person name="Lemon C."/>
            <person name="Bird N.H."/>
            <person name="Koop B.F."/>
        </authorList>
    </citation>
    <scope>NUCLEOTIDE SEQUENCE</scope>
</reference>
<dbReference type="InterPro" id="IPR004875">
    <property type="entry name" value="DDE_SF_endonuclease_dom"/>
</dbReference>
<dbReference type="Pfam" id="PF09607">
    <property type="entry name" value="BrkDBD"/>
    <property type="match status" value="1"/>
</dbReference>
<dbReference type="Proteomes" id="UP000265140">
    <property type="component" value="Chromosome 18"/>
</dbReference>
<evidence type="ECO:0000259" key="3">
    <source>
        <dbReference type="PROSITE" id="PS51253"/>
    </source>
</evidence>
<reference evidence="4" key="3">
    <citation type="submission" date="2025-08" db="UniProtKB">
        <authorList>
            <consortium name="Ensembl"/>
        </authorList>
    </citation>
    <scope>IDENTIFICATION</scope>
</reference>
<dbReference type="GO" id="GO:0005634">
    <property type="term" value="C:nucleus"/>
    <property type="evidence" value="ECO:0007669"/>
    <property type="project" value="TreeGrafter"/>
</dbReference>
<dbReference type="Pfam" id="PF03221">
    <property type="entry name" value="HTH_Tnp_Tc5"/>
    <property type="match status" value="1"/>
</dbReference>
<dbReference type="Ensembl" id="ENSELUT00000027448.3">
    <property type="protein sequence ID" value="ENSELUP00000037695.3"/>
    <property type="gene ID" value="ENSELUG00000017413.3"/>
</dbReference>
<dbReference type="GeneTree" id="ENSGT00940000163759"/>